<reference evidence="1" key="1">
    <citation type="journal article" date="2023" name="Mol. Phylogenet. Evol.">
        <title>Genome-scale phylogeny and comparative genomics of the fungal order Sordariales.</title>
        <authorList>
            <person name="Hensen N."/>
            <person name="Bonometti L."/>
            <person name="Westerberg I."/>
            <person name="Brannstrom I.O."/>
            <person name="Guillou S."/>
            <person name="Cros-Aarteil S."/>
            <person name="Calhoun S."/>
            <person name="Haridas S."/>
            <person name="Kuo A."/>
            <person name="Mondo S."/>
            <person name="Pangilinan J."/>
            <person name="Riley R."/>
            <person name="LaButti K."/>
            <person name="Andreopoulos B."/>
            <person name="Lipzen A."/>
            <person name="Chen C."/>
            <person name="Yan M."/>
            <person name="Daum C."/>
            <person name="Ng V."/>
            <person name="Clum A."/>
            <person name="Steindorff A."/>
            <person name="Ohm R.A."/>
            <person name="Martin F."/>
            <person name="Silar P."/>
            <person name="Natvig D.O."/>
            <person name="Lalanne C."/>
            <person name="Gautier V."/>
            <person name="Ament-Velasquez S.L."/>
            <person name="Kruys A."/>
            <person name="Hutchinson M.I."/>
            <person name="Powell A.J."/>
            <person name="Barry K."/>
            <person name="Miller A.N."/>
            <person name="Grigoriev I.V."/>
            <person name="Debuchy R."/>
            <person name="Gladieux P."/>
            <person name="Hiltunen Thoren M."/>
            <person name="Johannesson H."/>
        </authorList>
    </citation>
    <scope>NUCLEOTIDE SEQUENCE</scope>
    <source>
        <strain evidence="1">PSN293</strain>
    </source>
</reference>
<protein>
    <recommendedName>
        <fullName evidence="3">C2H2-type domain-containing protein</fullName>
    </recommendedName>
</protein>
<evidence type="ECO:0000313" key="1">
    <source>
        <dbReference type="EMBL" id="KAK4210889.1"/>
    </source>
</evidence>
<accession>A0AAN6Y1I3</accession>
<sequence length="94" mass="10819">EICGKRYSRQCDLTKHQNNHLKGHHCTVPGCEWPGGAEKKDLDRHMWTNHSTTAREQKVKKDEKVCPHCAYKGRGDNVARHLKNCKNLKKGKSK</sequence>
<evidence type="ECO:0008006" key="3">
    <source>
        <dbReference type="Google" id="ProtNLM"/>
    </source>
</evidence>
<name>A0AAN6Y1I3_9PEZI</name>
<organism evidence="1 2">
    <name type="scientific">Rhypophila decipiens</name>
    <dbReference type="NCBI Taxonomy" id="261697"/>
    <lineage>
        <taxon>Eukaryota</taxon>
        <taxon>Fungi</taxon>
        <taxon>Dikarya</taxon>
        <taxon>Ascomycota</taxon>
        <taxon>Pezizomycotina</taxon>
        <taxon>Sordariomycetes</taxon>
        <taxon>Sordariomycetidae</taxon>
        <taxon>Sordariales</taxon>
        <taxon>Naviculisporaceae</taxon>
        <taxon>Rhypophila</taxon>
    </lineage>
</organism>
<dbReference type="Proteomes" id="UP001301769">
    <property type="component" value="Unassembled WGS sequence"/>
</dbReference>
<keyword evidence="2" id="KW-1185">Reference proteome</keyword>
<proteinExistence type="predicted"/>
<dbReference type="AlphaFoldDB" id="A0AAN6Y1I3"/>
<comment type="caution">
    <text evidence="1">The sequence shown here is derived from an EMBL/GenBank/DDBJ whole genome shotgun (WGS) entry which is preliminary data.</text>
</comment>
<feature type="non-terminal residue" evidence="1">
    <location>
        <position position="1"/>
    </location>
</feature>
<dbReference type="EMBL" id="MU858163">
    <property type="protein sequence ID" value="KAK4210889.1"/>
    <property type="molecule type" value="Genomic_DNA"/>
</dbReference>
<evidence type="ECO:0000313" key="2">
    <source>
        <dbReference type="Proteomes" id="UP001301769"/>
    </source>
</evidence>
<reference evidence="1" key="2">
    <citation type="submission" date="2023-05" db="EMBL/GenBank/DDBJ databases">
        <authorList>
            <consortium name="Lawrence Berkeley National Laboratory"/>
            <person name="Steindorff A."/>
            <person name="Hensen N."/>
            <person name="Bonometti L."/>
            <person name="Westerberg I."/>
            <person name="Brannstrom I.O."/>
            <person name="Guillou S."/>
            <person name="Cros-Aarteil S."/>
            <person name="Calhoun S."/>
            <person name="Haridas S."/>
            <person name="Kuo A."/>
            <person name="Mondo S."/>
            <person name="Pangilinan J."/>
            <person name="Riley R."/>
            <person name="Labutti K."/>
            <person name="Andreopoulos B."/>
            <person name="Lipzen A."/>
            <person name="Chen C."/>
            <person name="Yanf M."/>
            <person name="Daum C."/>
            <person name="Ng V."/>
            <person name="Clum A."/>
            <person name="Ohm R."/>
            <person name="Martin F."/>
            <person name="Silar P."/>
            <person name="Natvig D."/>
            <person name="Lalanne C."/>
            <person name="Gautier V."/>
            <person name="Ament-Velasquez S.L."/>
            <person name="Kruys A."/>
            <person name="Hutchinson M.I."/>
            <person name="Powell A.J."/>
            <person name="Barry K."/>
            <person name="Miller A.N."/>
            <person name="Grigoriev I.V."/>
            <person name="Debuchy R."/>
            <person name="Gladieux P."/>
            <person name="Thoren M.H."/>
            <person name="Johannesson H."/>
        </authorList>
    </citation>
    <scope>NUCLEOTIDE SEQUENCE</scope>
    <source>
        <strain evidence="1">PSN293</strain>
    </source>
</reference>
<gene>
    <name evidence="1" type="ORF">QBC37DRAFT_24079</name>
</gene>